<evidence type="ECO:0000256" key="1">
    <source>
        <dbReference type="SAM" id="Phobius"/>
    </source>
</evidence>
<evidence type="ECO:0000313" key="2">
    <source>
        <dbReference type="EMBL" id="PBK74326.1"/>
    </source>
</evidence>
<accession>A0A2H3CG94</accession>
<gene>
    <name evidence="2" type="ORF">ARMSODRAFT_971549</name>
</gene>
<protein>
    <submittedName>
        <fullName evidence="2">Uncharacterized protein</fullName>
    </submittedName>
</protein>
<dbReference type="AlphaFoldDB" id="A0A2H3CG94"/>
<dbReference type="EMBL" id="KZ293419">
    <property type="protein sequence ID" value="PBK74326.1"/>
    <property type="molecule type" value="Genomic_DNA"/>
</dbReference>
<dbReference type="Proteomes" id="UP000218334">
    <property type="component" value="Unassembled WGS sequence"/>
</dbReference>
<sequence length="281" mass="32095">MSDYTERISRLLVVTKQWKNGNHINRRYEGLAGLPEQGSVLKMYRVSAFRRHGLETSGHVFRILVRVYVKSISAKPFNLGVTPLHRQYYKASYLSSIFLFFVTGMLIWFNKPLATIRGLEIRIQNNVTIVEGSLEDDFAPTQRINVWRARARAWDTQTWGKRARDDFHDEDDESMASPVWSFPNLRVLSGIGTTTVIFATPSREKYLEIRKRCVAPERSEILFLIRIETASSNAEVNFLTLLPANAFHPSGSSMISMCHPSILFPLNPLKDFPSFRHGSAG</sequence>
<proteinExistence type="predicted"/>
<feature type="transmembrane region" description="Helical" evidence="1">
    <location>
        <begin position="91"/>
        <end position="109"/>
    </location>
</feature>
<organism evidence="2 3">
    <name type="scientific">Armillaria solidipes</name>
    <dbReference type="NCBI Taxonomy" id="1076256"/>
    <lineage>
        <taxon>Eukaryota</taxon>
        <taxon>Fungi</taxon>
        <taxon>Dikarya</taxon>
        <taxon>Basidiomycota</taxon>
        <taxon>Agaricomycotina</taxon>
        <taxon>Agaricomycetes</taxon>
        <taxon>Agaricomycetidae</taxon>
        <taxon>Agaricales</taxon>
        <taxon>Marasmiineae</taxon>
        <taxon>Physalacriaceae</taxon>
        <taxon>Armillaria</taxon>
    </lineage>
</organism>
<keyword evidence="1" id="KW-0472">Membrane</keyword>
<name>A0A2H3CG94_9AGAR</name>
<reference evidence="3" key="1">
    <citation type="journal article" date="2017" name="Nat. Ecol. Evol.">
        <title>Genome expansion and lineage-specific genetic innovations in the forest pathogenic fungi Armillaria.</title>
        <authorList>
            <person name="Sipos G."/>
            <person name="Prasanna A.N."/>
            <person name="Walter M.C."/>
            <person name="O'Connor E."/>
            <person name="Balint B."/>
            <person name="Krizsan K."/>
            <person name="Kiss B."/>
            <person name="Hess J."/>
            <person name="Varga T."/>
            <person name="Slot J."/>
            <person name="Riley R."/>
            <person name="Boka B."/>
            <person name="Rigling D."/>
            <person name="Barry K."/>
            <person name="Lee J."/>
            <person name="Mihaltcheva S."/>
            <person name="LaButti K."/>
            <person name="Lipzen A."/>
            <person name="Waldron R."/>
            <person name="Moloney N.M."/>
            <person name="Sperisen C."/>
            <person name="Kredics L."/>
            <person name="Vagvoelgyi C."/>
            <person name="Patrignani A."/>
            <person name="Fitzpatrick D."/>
            <person name="Nagy I."/>
            <person name="Doyle S."/>
            <person name="Anderson J.B."/>
            <person name="Grigoriev I.V."/>
            <person name="Gueldener U."/>
            <person name="Muensterkoetter M."/>
            <person name="Nagy L.G."/>
        </authorList>
    </citation>
    <scope>NUCLEOTIDE SEQUENCE [LARGE SCALE GENOMIC DNA]</scope>
    <source>
        <strain evidence="3">28-4</strain>
    </source>
</reference>
<evidence type="ECO:0000313" key="3">
    <source>
        <dbReference type="Proteomes" id="UP000218334"/>
    </source>
</evidence>
<keyword evidence="1" id="KW-0812">Transmembrane</keyword>
<keyword evidence="1" id="KW-1133">Transmembrane helix</keyword>
<keyword evidence="3" id="KW-1185">Reference proteome</keyword>